<sequence length="93" mass="10827">MPINTGPLIWERYRGLEGPPKNSHRQKKLQSRANFSQPGKQCFMFRTAHVAHSRSAAKGGLKEYWKKRNELELEWVVLRRPYHCGPRVSAIVL</sequence>
<dbReference type="VEuPathDB" id="VectorBase:ASIC008949"/>
<accession>A0A084VTS4</accession>
<dbReference type="AlphaFoldDB" id="A0A084VTS4"/>
<dbReference type="Proteomes" id="UP000030765">
    <property type="component" value="Unassembled WGS sequence"/>
</dbReference>
<evidence type="ECO:0000313" key="3">
    <source>
        <dbReference type="Proteomes" id="UP000030765"/>
    </source>
</evidence>
<evidence type="ECO:0000313" key="1">
    <source>
        <dbReference type="EMBL" id="KFB41368.1"/>
    </source>
</evidence>
<gene>
    <name evidence="1" type="ORF">ZHAS_00008949</name>
</gene>
<keyword evidence="3" id="KW-1185">Reference proteome</keyword>
<reference evidence="1 3" key="1">
    <citation type="journal article" date="2014" name="BMC Genomics">
        <title>Genome sequence of Anopheles sinensis provides insight into genetics basis of mosquito competence for malaria parasites.</title>
        <authorList>
            <person name="Zhou D."/>
            <person name="Zhang D."/>
            <person name="Ding G."/>
            <person name="Shi L."/>
            <person name="Hou Q."/>
            <person name="Ye Y."/>
            <person name="Xu Y."/>
            <person name="Zhou H."/>
            <person name="Xiong C."/>
            <person name="Li S."/>
            <person name="Yu J."/>
            <person name="Hong S."/>
            <person name="Yu X."/>
            <person name="Zou P."/>
            <person name="Chen C."/>
            <person name="Chang X."/>
            <person name="Wang W."/>
            <person name="Lv Y."/>
            <person name="Sun Y."/>
            <person name="Ma L."/>
            <person name="Shen B."/>
            <person name="Zhu C."/>
        </authorList>
    </citation>
    <scope>NUCLEOTIDE SEQUENCE [LARGE SCALE GENOMIC DNA]</scope>
</reference>
<dbReference type="EMBL" id="ATLV01016464">
    <property type="status" value="NOT_ANNOTATED_CDS"/>
    <property type="molecule type" value="Genomic_DNA"/>
</dbReference>
<evidence type="ECO:0000313" key="2">
    <source>
        <dbReference type="EnsemblMetazoa" id="ASIC008949-PA"/>
    </source>
</evidence>
<name>A0A084VTS4_ANOSI</name>
<dbReference type="EnsemblMetazoa" id="ASIC008949-RA">
    <property type="protein sequence ID" value="ASIC008949-PA"/>
    <property type="gene ID" value="ASIC008949"/>
</dbReference>
<protein>
    <submittedName>
        <fullName evidence="1 2">ExpZ</fullName>
    </submittedName>
</protein>
<organism evidence="1">
    <name type="scientific">Anopheles sinensis</name>
    <name type="common">Mosquito</name>
    <dbReference type="NCBI Taxonomy" id="74873"/>
    <lineage>
        <taxon>Eukaryota</taxon>
        <taxon>Metazoa</taxon>
        <taxon>Ecdysozoa</taxon>
        <taxon>Arthropoda</taxon>
        <taxon>Hexapoda</taxon>
        <taxon>Insecta</taxon>
        <taxon>Pterygota</taxon>
        <taxon>Neoptera</taxon>
        <taxon>Endopterygota</taxon>
        <taxon>Diptera</taxon>
        <taxon>Nematocera</taxon>
        <taxon>Culicoidea</taxon>
        <taxon>Culicidae</taxon>
        <taxon>Anophelinae</taxon>
        <taxon>Anopheles</taxon>
    </lineage>
</organism>
<dbReference type="EMBL" id="KE525091">
    <property type="protein sequence ID" value="KFB41368.1"/>
    <property type="molecule type" value="Genomic_DNA"/>
</dbReference>
<proteinExistence type="predicted"/>
<reference evidence="2" key="2">
    <citation type="submission" date="2020-05" db="UniProtKB">
        <authorList>
            <consortium name="EnsemblMetazoa"/>
        </authorList>
    </citation>
    <scope>IDENTIFICATION</scope>
</reference>